<dbReference type="AlphaFoldDB" id="F1THI9"/>
<dbReference type="GO" id="GO:0032153">
    <property type="term" value="C:cell division site"/>
    <property type="evidence" value="ECO:0007669"/>
    <property type="project" value="TreeGrafter"/>
</dbReference>
<dbReference type="GO" id="GO:0043093">
    <property type="term" value="P:FtsZ-dependent cytokinesis"/>
    <property type="evidence" value="ECO:0007669"/>
    <property type="project" value="TreeGrafter"/>
</dbReference>
<dbReference type="OrthoDB" id="1711036at2"/>
<evidence type="ECO:0000256" key="7">
    <source>
        <dbReference type="ARBA" id="ARBA00024910"/>
    </source>
</evidence>
<proteinExistence type="predicted"/>
<dbReference type="SUPFAM" id="SSF102829">
    <property type="entry name" value="Cell division protein ZapA-like"/>
    <property type="match status" value="1"/>
</dbReference>
<dbReference type="PANTHER" id="PTHR34981:SF1">
    <property type="entry name" value="CELL DIVISION PROTEIN ZAPA"/>
    <property type="match status" value="1"/>
</dbReference>
<sequence>MTNRNKTEVYIYGSKYTISGAESEEYMHKLSLYVDKKMREFSEVNNALSSGMISVLASINIADDYFKTLGKLQNITENQNTKAELIEKEYKQKIEELTLEIQKFKSDAVIMEEAMTSQTNDLEVLKYEYEKKEKSLKDQIELLMVEADYKDEAIANQLEELSNEHTQNREELKEQIFKLKDDNAAKEQTIADLTKKFEQLESEYKEMEELYQEEYNRIKNEKTSL</sequence>
<evidence type="ECO:0000256" key="10">
    <source>
        <dbReference type="SAM" id="Coils"/>
    </source>
</evidence>
<evidence type="ECO:0000256" key="1">
    <source>
        <dbReference type="ARBA" id="ARBA00004496"/>
    </source>
</evidence>
<dbReference type="InterPro" id="IPR053712">
    <property type="entry name" value="Bac_CellDiv_Activator"/>
</dbReference>
<keyword evidence="3" id="KW-0963">Cytoplasm</keyword>
<keyword evidence="12" id="KW-1185">Reference proteome</keyword>
<dbReference type="EMBL" id="ACXX02000016">
    <property type="protein sequence ID" value="EGD46192.1"/>
    <property type="molecule type" value="Genomic_DNA"/>
</dbReference>
<comment type="caution">
    <text evidence="11">The sequence shown here is derived from an EMBL/GenBank/DDBJ whole genome shotgun (WGS) entry which is preliminary data.</text>
</comment>
<comment type="function">
    <text evidence="7">Activator of cell division through the inhibition of FtsZ GTPase activity, therefore promoting FtsZ assembly into bundles of protofilaments necessary for the formation of the division Z ring. It is recruited early at mid-cell but it is not essential for cell division.</text>
</comment>
<name>F1THI9_9FIRM</name>
<dbReference type="RefSeq" id="WP_004621902.1">
    <property type="nucleotide sequence ID" value="NZ_ACXX02000016.1"/>
</dbReference>
<dbReference type="Proteomes" id="UP000003860">
    <property type="component" value="Unassembled WGS sequence"/>
</dbReference>
<reference evidence="11" key="1">
    <citation type="submission" date="2009-07" db="EMBL/GenBank/DDBJ databases">
        <authorList>
            <consortium name="US DOE Joint Genome Institute (JGI-PGF)"/>
            <person name="Lucas S."/>
            <person name="Copeland A."/>
            <person name="Lapidus A."/>
            <person name="Glavina del Rio T."/>
            <person name="Tice H."/>
            <person name="Bruce D."/>
            <person name="Goodwin L."/>
            <person name="Pitluck S."/>
            <person name="Larimer F."/>
            <person name="Land M.L."/>
            <person name="Mouttaki H."/>
            <person name="He Z."/>
            <person name="Zhou J."/>
            <person name="Hemme C.L."/>
        </authorList>
    </citation>
    <scope>NUCLEOTIDE SEQUENCE [LARGE SCALE GENOMIC DNA]</scope>
    <source>
        <strain evidence="11">DSM 2782</strain>
    </source>
</reference>
<keyword evidence="5" id="KW-0717">Septation</keyword>
<dbReference type="STRING" id="588581.Cpap_0486"/>
<dbReference type="GO" id="GO:0000921">
    <property type="term" value="P:septin ring assembly"/>
    <property type="evidence" value="ECO:0007669"/>
    <property type="project" value="TreeGrafter"/>
</dbReference>
<feature type="coiled-coil region" evidence="10">
    <location>
        <begin position="155"/>
        <end position="224"/>
    </location>
</feature>
<keyword evidence="10" id="KW-0175">Coiled coil</keyword>
<reference evidence="11" key="2">
    <citation type="submission" date="2011-01" db="EMBL/GenBank/DDBJ databases">
        <title>The Non-contiguous Finished genome of Clostridium papyrosolvens.</title>
        <authorList>
            <person name="Lucas S."/>
            <person name="Copeland A."/>
            <person name="Lapidus A."/>
            <person name="Cheng J.-F."/>
            <person name="Goodwin L."/>
            <person name="Pitluck S."/>
            <person name="Misra M."/>
            <person name="Chertkov O."/>
            <person name="Detter J.C."/>
            <person name="Han C."/>
            <person name="Tapia R."/>
            <person name="Land M."/>
            <person name="Hauser L."/>
            <person name="Kyrpides N."/>
            <person name="Ivanova N."/>
            <person name="Pagani I."/>
            <person name="Mouttaki H."/>
            <person name="He Z."/>
            <person name="Zhou J."/>
            <person name="Hemme C.L."/>
            <person name="Woyke T."/>
        </authorList>
    </citation>
    <scope>NUCLEOTIDE SEQUENCE [LARGE SCALE GENOMIC DNA]</scope>
    <source>
        <strain evidence="11">DSM 2782</strain>
    </source>
</reference>
<evidence type="ECO:0000313" key="12">
    <source>
        <dbReference type="Proteomes" id="UP000003860"/>
    </source>
</evidence>
<dbReference type="InterPro" id="IPR007838">
    <property type="entry name" value="Cell_div_ZapA-like"/>
</dbReference>
<keyword evidence="6" id="KW-0131">Cell cycle</keyword>
<evidence type="ECO:0000256" key="3">
    <source>
        <dbReference type="ARBA" id="ARBA00022490"/>
    </source>
</evidence>
<keyword evidence="4" id="KW-0132">Cell division</keyword>
<dbReference type="eggNOG" id="COG3027">
    <property type="taxonomic scope" value="Bacteria"/>
</dbReference>
<dbReference type="PANTHER" id="PTHR34981">
    <property type="entry name" value="CELL DIVISION PROTEIN ZAPA"/>
    <property type="match status" value="1"/>
</dbReference>
<dbReference type="Pfam" id="PF05164">
    <property type="entry name" value="ZapA"/>
    <property type="match status" value="1"/>
</dbReference>
<dbReference type="GO" id="GO:0005829">
    <property type="term" value="C:cytosol"/>
    <property type="evidence" value="ECO:0007669"/>
    <property type="project" value="TreeGrafter"/>
</dbReference>
<dbReference type="InterPro" id="IPR036192">
    <property type="entry name" value="Cell_div_ZapA-like_sf"/>
</dbReference>
<dbReference type="GO" id="GO:0000917">
    <property type="term" value="P:division septum assembly"/>
    <property type="evidence" value="ECO:0007669"/>
    <property type="project" value="UniProtKB-KW"/>
</dbReference>
<feature type="coiled-coil region" evidence="10">
    <location>
        <begin position="80"/>
        <end position="114"/>
    </location>
</feature>
<comment type="subcellular location">
    <subcellularLocation>
        <location evidence="1">Cytoplasm</location>
    </subcellularLocation>
</comment>
<dbReference type="GO" id="GO:0030428">
    <property type="term" value="C:cell septum"/>
    <property type="evidence" value="ECO:0007669"/>
    <property type="project" value="TreeGrafter"/>
</dbReference>
<evidence type="ECO:0000256" key="9">
    <source>
        <dbReference type="ARBA" id="ARBA00033158"/>
    </source>
</evidence>
<protein>
    <recommendedName>
        <fullName evidence="2">Cell division protein ZapA</fullName>
    </recommendedName>
    <alternativeName>
        <fullName evidence="9">Z ring-associated protein ZapA</fullName>
    </alternativeName>
</protein>
<accession>F1THI9</accession>
<evidence type="ECO:0000256" key="2">
    <source>
        <dbReference type="ARBA" id="ARBA00015195"/>
    </source>
</evidence>
<dbReference type="Gene3D" id="6.10.250.790">
    <property type="match status" value="1"/>
</dbReference>
<evidence type="ECO:0000256" key="6">
    <source>
        <dbReference type="ARBA" id="ARBA00023306"/>
    </source>
</evidence>
<evidence type="ECO:0000256" key="5">
    <source>
        <dbReference type="ARBA" id="ARBA00023210"/>
    </source>
</evidence>
<evidence type="ECO:0000256" key="8">
    <source>
        <dbReference type="ARBA" id="ARBA00026068"/>
    </source>
</evidence>
<comment type="subunit">
    <text evidence="8">Homodimer. Interacts with FtsZ.</text>
</comment>
<evidence type="ECO:0000256" key="4">
    <source>
        <dbReference type="ARBA" id="ARBA00022618"/>
    </source>
</evidence>
<organism evidence="11 12">
    <name type="scientific">Ruminiclostridium papyrosolvens DSM 2782</name>
    <dbReference type="NCBI Taxonomy" id="588581"/>
    <lineage>
        <taxon>Bacteria</taxon>
        <taxon>Bacillati</taxon>
        <taxon>Bacillota</taxon>
        <taxon>Clostridia</taxon>
        <taxon>Eubacteriales</taxon>
        <taxon>Oscillospiraceae</taxon>
        <taxon>Ruminiclostridium</taxon>
    </lineage>
</organism>
<gene>
    <name evidence="11" type="ORF">Cpap_0486</name>
</gene>
<evidence type="ECO:0000313" key="11">
    <source>
        <dbReference type="EMBL" id="EGD46192.1"/>
    </source>
</evidence>